<dbReference type="Pfam" id="PF13813">
    <property type="entry name" value="MBOAT_2"/>
    <property type="match status" value="1"/>
</dbReference>
<dbReference type="PANTHER" id="PTHR31595:SF27">
    <property type="entry name" value="WAX SYNTHASE DOMAIN-CONTAINING PROTEIN-RELATED"/>
    <property type="match status" value="1"/>
</dbReference>
<comment type="similarity">
    <text evidence="2">Belongs to the wax synthase family.</text>
</comment>
<evidence type="ECO:0000313" key="9">
    <source>
        <dbReference type="EMBL" id="KAB8294718.1"/>
    </source>
</evidence>
<evidence type="ECO:0000256" key="1">
    <source>
        <dbReference type="ARBA" id="ARBA00004141"/>
    </source>
</evidence>
<dbReference type="GO" id="GO:0008374">
    <property type="term" value="F:O-acyltransferase activity"/>
    <property type="evidence" value="ECO:0007669"/>
    <property type="project" value="InterPro"/>
</dbReference>
<dbReference type="InterPro" id="IPR044851">
    <property type="entry name" value="Wax_synthase"/>
</dbReference>
<dbReference type="PANTHER" id="PTHR31595">
    <property type="entry name" value="LONG-CHAIN-ALCOHOL O-FATTY-ACYLTRANSFERASE 3-RELATED"/>
    <property type="match status" value="1"/>
</dbReference>
<evidence type="ECO:0000256" key="3">
    <source>
        <dbReference type="ARBA" id="ARBA00022679"/>
    </source>
</evidence>
<keyword evidence="10" id="KW-1185">Reference proteome</keyword>
<dbReference type="OrthoDB" id="1077582at2759"/>
<reference evidence="9 10" key="1">
    <citation type="submission" date="2019-06" db="EMBL/GenBank/DDBJ databases">
        <title>Genome Sequence of the Brown Rot Fungal Pathogen Monilinia laxa.</title>
        <authorList>
            <person name="De Miccolis Angelini R.M."/>
            <person name="Landi L."/>
            <person name="Abate D."/>
            <person name="Pollastro S."/>
            <person name="Romanazzi G."/>
            <person name="Faretra F."/>
        </authorList>
    </citation>
    <scope>NUCLEOTIDE SEQUENCE [LARGE SCALE GENOMIC DNA]</scope>
    <source>
        <strain evidence="9 10">Mlax316</strain>
    </source>
</reference>
<proteinExistence type="inferred from homology"/>
<evidence type="ECO:0000256" key="4">
    <source>
        <dbReference type="ARBA" id="ARBA00022692"/>
    </source>
</evidence>
<keyword evidence="7" id="KW-0732">Signal</keyword>
<organism evidence="9 10">
    <name type="scientific">Monilinia laxa</name>
    <name type="common">Brown rot fungus</name>
    <name type="synonym">Sclerotinia laxa</name>
    <dbReference type="NCBI Taxonomy" id="61186"/>
    <lineage>
        <taxon>Eukaryota</taxon>
        <taxon>Fungi</taxon>
        <taxon>Dikarya</taxon>
        <taxon>Ascomycota</taxon>
        <taxon>Pezizomycotina</taxon>
        <taxon>Leotiomycetes</taxon>
        <taxon>Helotiales</taxon>
        <taxon>Sclerotiniaceae</taxon>
        <taxon>Monilinia</taxon>
    </lineage>
</organism>
<evidence type="ECO:0000256" key="6">
    <source>
        <dbReference type="ARBA" id="ARBA00023136"/>
    </source>
</evidence>
<evidence type="ECO:0000256" key="7">
    <source>
        <dbReference type="SAM" id="SignalP"/>
    </source>
</evidence>
<name>A0A5N6JYX2_MONLA</name>
<feature type="domain" description="Wax synthase" evidence="8">
    <location>
        <begin position="303"/>
        <end position="390"/>
    </location>
</feature>
<dbReference type="Proteomes" id="UP000326757">
    <property type="component" value="Unassembled WGS sequence"/>
</dbReference>
<comment type="caution">
    <text evidence="9">The sequence shown here is derived from an EMBL/GenBank/DDBJ whole genome shotgun (WGS) entry which is preliminary data.</text>
</comment>
<keyword evidence="4" id="KW-0812">Transmembrane</keyword>
<dbReference type="AlphaFoldDB" id="A0A5N6JYX2"/>
<keyword evidence="3" id="KW-0808">Transferase</keyword>
<comment type="subcellular location">
    <subcellularLocation>
        <location evidence="1">Membrane</location>
        <topology evidence="1">Multi-pass membrane protein</topology>
    </subcellularLocation>
</comment>
<keyword evidence="6" id="KW-0472">Membrane</keyword>
<dbReference type="InterPro" id="IPR032805">
    <property type="entry name" value="Wax_synthase_dom"/>
</dbReference>
<dbReference type="GO" id="GO:0006629">
    <property type="term" value="P:lipid metabolic process"/>
    <property type="evidence" value="ECO:0007669"/>
    <property type="project" value="InterPro"/>
</dbReference>
<protein>
    <recommendedName>
        <fullName evidence="8">Wax synthase domain-containing protein</fullName>
    </recommendedName>
</protein>
<gene>
    <name evidence="9" type="ORF">EYC80_006680</name>
</gene>
<feature type="signal peptide" evidence="7">
    <location>
        <begin position="1"/>
        <end position="25"/>
    </location>
</feature>
<sequence>MSEMFKVCDLMLLVVICAVFQSGSGVVQSNSHLVFRATLYLKHPTLLDPAQQKSTHQPPKMNTTTPLTHPLLLFLSNRLLTTATAAYTHSPPLRLLALSLSISLTYLALSTFHQHIRTPGWASSTLAGASFGVPNMLFDRLIARNWLYENDDIEPVIPGAKQGTEKRKRSRWEWGKEVVGNTRYIGTTHEVSHVPFFHTQDLVFGPSRWAFCLRHAVVIVACFVLNMLMVDGQLGADRELLGDEYIAWFGRMVGGDTIQPGEIRSRVTFSVLYWGAQICFLQYFFSMAALLDVGLGGGEVRLWRPLFGELSDTYTIRGLWGKFWHQGIQLSIKGPAEYLTHSILHLPHHTLLSRYLKVFLAFAVSGAMHTAADYGGNISLGESGAMRFFCTQALGIMIEDGVQEVWKRMGGRKGREFRGKKRGHDLDLGVCLLV</sequence>
<evidence type="ECO:0000259" key="8">
    <source>
        <dbReference type="Pfam" id="PF13813"/>
    </source>
</evidence>
<evidence type="ECO:0000313" key="10">
    <source>
        <dbReference type="Proteomes" id="UP000326757"/>
    </source>
</evidence>
<dbReference type="GO" id="GO:0016020">
    <property type="term" value="C:membrane"/>
    <property type="evidence" value="ECO:0007669"/>
    <property type="project" value="UniProtKB-SubCell"/>
</dbReference>
<evidence type="ECO:0000256" key="5">
    <source>
        <dbReference type="ARBA" id="ARBA00022989"/>
    </source>
</evidence>
<dbReference type="EMBL" id="VIGI01000010">
    <property type="protein sequence ID" value="KAB8294718.1"/>
    <property type="molecule type" value="Genomic_DNA"/>
</dbReference>
<feature type="chain" id="PRO_5024938098" description="Wax synthase domain-containing protein" evidence="7">
    <location>
        <begin position="26"/>
        <end position="434"/>
    </location>
</feature>
<keyword evidence="5" id="KW-1133">Transmembrane helix</keyword>
<evidence type="ECO:0000256" key="2">
    <source>
        <dbReference type="ARBA" id="ARBA00007282"/>
    </source>
</evidence>
<accession>A0A5N6JYX2</accession>